<dbReference type="AlphaFoldDB" id="A0A3R9RZ67"/>
<dbReference type="Proteomes" id="UP000280073">
    <property type="component" value="Unassembled WGS sequence"/>
</dbReference>
<name>A0A3R9RZ67_ACIBA</name>
<dbReference type="Gene3D" id="3.40.50.10930">
    <property type="match status" value="1"/>
</dbReference>
<evidence type="ECO:0000313" key="2">
    <source>
        <dbReference type="Proteomes" id="UP000280073"/>
    </source>
</evidence>
<protein>
    <submittedName>
        <fullName evidence="1">Uncharacterized protein</fullName>
    </submittedName>
</protein>
<feature type="non-terminal residue" evidence="1">
    <location>
        <position position="70"/>
    </location>
</feature>
<dbReference type="Pfam" id="PF04257">
    <property type="entry name" value="Exonuc_V_gamma"/>
    <property type="match status" value="1"/>
</dbReference>
<sequence length="70" mass="8282">FTLLDLPPSQLQFLRRLGQYIDVLILHYNPSQEYWADSVDPLWKQRYDLGVKERFIAKNPQATDAEIAEF</sequence>
<evidence type="ECO:0000313" key="1">
    <source>
        <dbReference type="EMBL" id="RSR07066.1"/>
    </source>
</evidence>
<proteinExistence type="predicted"/>
<accession>A0A3R9RZ67</accession>
<feature type="non-terminal residue" evidence="1">
    <location>
        <position position="1"/>
    </location>
</feature>
<reference evidence="1 2" key="1">
    <citation type="submission" date="2018-10" db="EMBL/GenBank/DDBJ databases">
        <title>GWAS and RNA-Seq identify cryptic mechanisms of antimicrobial resistance in Acinetobacter baumannii.</title>
        <authorList>
            <person name="Sahl J.W."/>
        </authorList>
    </citation>
    <scope>NUCLEOTIDE SEQUENCE [LARGE SCALE GENOMIC DNA]</scope>
    <source>
        <strain evidence="1 2">TG28175</strain>
    </source>
</reference>
<dbReference type="SUPFAM" id="SSF52540">
    <property type="entry name" value="P-loop containing nucleoside triphosphate hydrolases"/>
    <property type="match status" value="1"/>
</dbReference>
<organism evidence="1 2">
    <name type="scientific">Acinetobacter baumannii</name>
    <dbReference type="NCBI Taxonomy" id="470"/>
    <lineage>
        <taxon>Bacteria</taxon>
        <taxon>Pseudomonadati</taxon>
        <taxon>Pseudomonadota</taxon>
        <taxon>Gammaproteobacteria</taxon>
        <taxon>Moraxellales</taxon>
        <taxon>Moraxellaceae</taxon>
        <taxon>Acinetobacter</taxon>
        <taxon>Acinetobacter calcoaceticus/baumannii complex</taxon>
    </lineage>
</organism>
<dbReference type="InterPro" id="IPR027417">
    <property type="entry name" value="P-loop_NTPase"/>
</dbReference>
<dbReference type="EMBL" id="RFDI01002911">
    <property type="protein sequence ID" value="RSR07066.1"/>
    <property type="molecule type" value="Genomic_DNA"/>
</dbReference>
<comment type="caution">
    <text evidence="1">The sequence shown here is derived from an EMBL/GenBank/DDBJ whole genome shotgun (WGS) entry which is preliminary data.</text>
</comment>
<gene>
    <name evidence="1" type="ORF">EA686_30650</name>
</gene>